<feature type="chain" id="PRO_5046345638" description="DUF3300 domain-containing protein" evidence="2">
    <location>
        <begin position="22"/>
        <end position="441"/>
    </location>
</feature>
<keyword evidence="4" id="KW-1185">Reference proteome</keyword>
<evidence type="ECO:0000256" key="2">
    <source>
        <dbReference type="SAM" id="SignalP"/>
    </source>
</evidence>
<proteinExistence type="predicted"/>
<sequence>MKTKIIILSLLTAFLGSQMQAQSGTRVNAVNNDISDNLDLRAVADIFGDSRDLADFERRLNDPEFQISNLDLNDDNEVDYLRVIETVEGSVHVVIIQSVLDRDVYQDVATIDIERNRSNKIQVQIVGNEYMYGPNYIYEPVYYTAPVIYASFWSVNYRPYVSNWYWNYYPRYYTAWNPYPVFRYRNNININLNFNNSYNYVSTRSSSRAVLVYNSRRSNGYERQHPNYSFSRRNVAVTNRYELDQRRGTRSTANYSRNNDNRREIASKNSGRDYSQNRGTISRSNSASRSTEQRSANQRDYSTNRGNTTRENNARASVGQRDNSQNRGTATRENRSPSTERSSSQQRDYSQNRSNTNRESRTQSTERTVTPQREYSQNRTSTSRQSTPQNEQQRTMPQRQSSPDRSSSSRTSTPTQRTEAQKSSPQGRGSSNNSRNGNRNI</sequence>
<dbReference type="RefSeq" id="WP_187010541.1">
    <property type="nucleotide sequence ID" value="NZ_JACRUI010000004.1"/>
</dbReference>
<keyword evidence="2" id="KW-0732">Signal</keyword>
<feature type="signal peptide" evidence="2">
    <location>
        <begin position="1"/>
        <end position="21"/>
    </location>
</feature>
<name>A0ABR7J911_9FLAO</name>
<feature type="compositionally biased region" description="Low complexity" evidence="1">
    <location>
        <begin position="427"/>
        <end position="441"/>
    </location>
</feature>
<gene>
    <name evidence="3" type="ORF">H8R23_11535</name>
</gene>
<evidence type="ECO:0000313" key="3">
    <source>
        <dbReference type="EMBL" id="MBC5842040.1"/>
    </source>
</evidence>
<protein>
    <recommendedName>
        <fullName evidence="5">DUF3300 domain-containing protein</fullName>
    </recommendedName>
</protein>
<organism evidence="3 4">
    <name type="scientific">Flavobacterium kayseriense</name>
    <dbReference type="NCBI Taxonomy" id="2764714"/>
    <lineage>
        <taxon>Bacteria</taxon>
        <taxon>Pseudomonadati</taxon>
        <taxon>Bacteroidota</taxon>
        <taxon>Flavobacteriia</taxon>
        <taxon>Flavobacteriales</taxon>
        <taxon>Flavobacteriaceae</taxon>
        <taxon>Flavobacterium</taxon>
    </lineage>
</organism>
<evidence type="ECO:0008006" key="5">
    <source>
        <dbReference type="Google" id="ProtNLM"/>
    </source>
</evidence>
<evidence type="ECO:0000313" key="4">
    <source>
        <dbReference type="Proteomes" id="UP000629963"/>
    </source>
</evidence>
<dbReference type="EMBL" id="JACRUJ010000004">
    <property type="protein sequence ID" value="MBC5842040.1"/>
    <property type="molecule type" value="Genomic_DNA"/>
</dbReference>
<feature type="compositionally biased region" description="Low complexity" evidence="1">
    <location>
        <begin position="397"/>
        <end position="418"/>
    </location>
</feature>
<feature type="compositionally biased region" description="Low complexity" evidence="1">
    <location>
        <begin position="377"/>
        <end position="390"/>
    </location>
</feature>
<feature type="compositionally biased region" description="Polar residues" evidence="1">
    <location>
        <begin position="267"/>
        <end position="329"/>
    </location>
</feature>
<feature type="region of interest" description="Disordered" evidence="1">
    <location>
        <begin position="240"/>
        <end position="441"/>
    </location>
</feature>
<feature type="compositionally biased region" description="Polar residues" evidence="1">
    <location>
        <begin position="362"/>
        <end position="375"/>
    </location>
</feature>
<dbReference type="Proteomes" id="UP000629963">
    <property type="component" value="Unassembled WGS sequence"/>
</dbReference>
<feature type="compositionally biased region" description="Polar residues" evidence="1">
    <location>
        <begin position="336"/>
        <end position="355"/>
    </location>
</feature>
<accession>A0ABR7J911</accession>
<comment type="caution">
    <text evidence="3">The sequence shown here is derived from an EMBL/GenBank/DDBJ whole genome shotgun (WGS) entry which is preliminary data.</text>
</comment>
<reference evidence="3 4" key="1">
    <citation type="submission" date="2020-08" db="EMBL/GenBank/DDBJ databases">
        <title>Description of novel Flavobacterium F-380 isolate.</title>
        <authorList>
            <person name="Saticioglu I.B."/>
            <person name="Duman M."/>
            <person name="Altun S."/>
        </authorList>
    </citation>
    <scope>NUCLEOTIDE SEQUENCE [LARGE SCALE GENOMIC DNA]</scope>
    <source>
        <strain evidence="3 4">F-380</strain>
    </source>
</reference>
<evidence type="ECO:0000256" key="1">
    <source>
        <dbReference type="SAM" id="MobiDB-lite"/>
    </source>
</evidence>